<keyword evidence="3 7" id="KW-0032">Aminotransferase</keyword>
<comment type="cofactor">
    <cofactor evidence="1">
        <name>pyridoxal 5'-phosphate</name>
        <dbReference type="ChEBI" id="CHEBI:597326"/>
    </cofactor>
</comment>
<name>A0A7Y7YGV1_9PSED</name>
<gene>
    <name evidence="7" type="ORF">HX876_24405</name>
</gene>
<keyword evidence="5 6" id="KW-0663">Pyridoxal phosphate</keyword>
<dbReference type="Pfam" id="PF00202">
    <property type="entry name" value="Aminotran_3"/>
    <property type="match status" value="1"/>
</dbReference>
<dbReference type="PANTHER" id="PTHR42684:SF3">
    <property type="entry name" value="ADENOSYLMETHIONINE-8-AMINO-7-OXONONANOATE AMINOTRANSFERASE"/>
    <property type="match status" value="1"/>
</dbReference>
<dbReference type="Gene3D" id="3.40.640.10">
    <property type="entry name" value="Type I PLP-dependent aspartate aminotransferase-like (Major domain)"/>
    <property type="match status" value="1"/>
</dbReference>
<dbReference type="Proteomes" id="UP000520592">
    <property type="component" value="Unassembled WGS sequence"/>
</dbReference>
<dbReference type="FunFam" id="3.40.640.10:FF:000014">
    <property type="entry name" value="Adenosylmethionine-8-amino-7-oxononanoate aminotransferase, probable"/>
    <property type="match status" value="1"/>
</dbReference>
<dbReference type="AlphaFoldDB" id="A0A7Y7YGV1"/>
<dbReference type="PANTHER" id="PTHR42684">
    <property type="entry name" value="ADENOSYLMETHIONINE-8-AMINO-7-OXONONANOATE AMINOTRANSFERASE"/>
    <property type="match status" value="1"/>
</dbReference>
<dbReference type="NCBIfam" id="NF004767">
    <property type="entry name" value="PRK06105.1"/>
    <property type="match status" value="1"/>
</dbReference>
<dbReference type="RefSeq" id="WP_177058090.1">
    <property type="nucleotide sequence ID" value="NZ_JACAPS010000015.1"/>
</dbReference>
<dbReference type="InterPro" id="IPR015422">
    <property type="entry name" value="PyrdxlP-dep_Trfase_small"/>
</dbReference>
<reference evidence="7 8" key="1">
    <citation type="submission" date="2020-04" db="EMBL/GenBank/DDBJ databases">
        <title>Molecular characterization of pseudomonads from Agaricus bisporus reveal novel blotch 2 pathogens in Western Europe.</title>
        <authorList>
            <person name="Taparia T."/>
            <person name="Krijger M."/>
            <person name="Haynes E."/>
            <person name="Elpinstone J.G."/>
            <person name="Noble R."/>
            <person name="Van Der Wolf J."/>
        </authorList>
    </citation>
    <scope>NUCLEOTIDE SEQUENCE [LARGE SCALE GENOMIC DNA]</scope>
    <source>
        <strain evidence="7 8">IPO3737</strain>
    </source>
</reference>
<dbReference type="CDD" id="cd00610">
    <property type="entry name" value="OAT_like"/>
    <property type="match status" value="1"/>
</dbReference>
<dbReference type="InterPro" id="IPR015424">
    <property type="entry name" value="PyrdxlP-dep_Trfase"/>
</dbReference>
<dbReference type="Gene3D" id="3.90.1150.10">
    <property type="entry name" value="Aspartate Aminotransferase, domain 1"/>
    <property type="match status" value="1"/>
</dbReference>
<evidence type="ECO:0000256" key="2">
    <source>
        <dbReference type="ARBA" id="ARBA00008954"/>
    </source>
</evidence>
<evidence type="ECO:0000313" key="7">
    <source>
        <dbReference type="EMBL" id="NWC35521.1"/>
    </source>
</evidence>
<dbReference type="EMBL" id="JACAQD010000032">
    <property type="protein sequence ID" value="NWC35521.1"/>
    <property type="molecule type" value="Genomic_DNA"/>
</dbReference>
<organism evidence="7 8">
    <name type="scientific">Pseudomonas gingeri</name>
    <dbReference type="NCBI Taxonomy" id="117681"/>
    <lineage>
        <taxon>Bacteria</taxon>
        <taxon>Pseudomonadati</taxon>
        <taxon>Pseudomonadota</taxon>
        <taxon>Gammaproteobacteria</taxon>
        <taxon>Pseudomonadales</taxon>
        <taxon>Pseudomonadaceae</taxon>
        <taxon>Pseudomonas</taxon>
    </lineage>
</organism>
<dbReference type="InterPro" id="IPR015421">
    <property type="entry name" value="PyrdxlP-dep_Trfase_major"/>
</dbReference>
<dbReference type="GO" id="GO:0030170">
    <property type="term" value="F:pyridoxal phosphate binding"/>
    <property type="evidence" value="ECO:0007669"/>
    <property type="project" value="InterPro"/>
</dbReference>
<dbReference type="SUPFAM" id="SSF53383">
    <property type="entry name" value="PLP-dependent transferases"/>
    <property type="match status" value="1"/>
</dbReference>
<evidence type="ECO:0000313" key="8">
    <source>
        <dbReference type="Proteomes" id="UP000520592"/>
    </source>
</evidence>
<proteinExistence type="inferred from homology"/>
<dbReference type="GO" id="GO:0009102">
    <property type="term" value="P:biotin biosynthetic process"/>
    <property type="evidence" value="ECO:0007669"/>
    <property type="project" value="TreeGrafter"/>
</dbReference>
<protein>
    <submittedName>
        <fullName evidence="7">Aminotransferase class III-fold pyridoxal phosphate-dependent enzyme</fullName>
    </submittedName>
</protein>
<sequence length="467" mass="50697">MDPRTPSTDLHDLDRRYFLHPFTALAEHERNGPLVMVKGEGVWLEDTNGRRYIDSMAGLWCVNVGYGRKEIADTLHAQAMRLPYYHSFSSMATDTPILLAEKLIQLSPVPMSKVFFGNSGSDANDTQVKLVWYYNNARGLPQKKKIIARNRGYHGVTVVAAGLTGLPGMHAGFDLPLPFIRHTTAPHRLWQAEPGQSDAAFVARLAADLESLILAEGPDTVAAMIMEPVMGAGGVIVPPAGYYAAMQAVLDKYDVLLIADEVICGFGRLGTQFGSEKMGMRPDLMTVAKGITSAYVPLSACIVSEKIWQGLLLGGERYGAFAHGYTYSAHPLAAAVALTNLQIIEEEGLVAQAGARGELMHRLLRETFADHPAVGEIRGVGLMGAVEFVARRDPATAFDPALKVAPRIARAALEEGLITRALPQGDSISFSPPFVISEDEVVEMVARARRAVDKVFAQLHAEGHWKG</sequence>
<dbReference type="InterPro" id="IPR049704">
    <property type="entry name" value="Aminotrans_3_PPA_site"/>
</dbReference>
<keyword evidence="4 7" id="KW-0808">Transferase</keyword>
<comment type="similarity">
    <text evidence="2 6">Belongs to the class-III pyridoxal-phosphate-dependent aminotransferase family.</text>
</comment>
<dbReference type="GO" id="GO:0004015">
    <property type="term" value="F:adenosylmethionine-8-amino-7-oxononanoate transaminase activity"/>
    <property type="evidence" value="ECO:0007669"/>
    <property type="project" value="TreeGrafter"/>
</dbReference>
<evidence type="ECO:0000256" key="1">
    <source>
        <dbReference type="ARBA" id="ARBA00001933"/>
    </source>
</evidence>
<comment type="caution">
    <text evidence="7">The sequence shown here is derived from an EMBL/GenBank/DDBJ whole genome shotgun (WGS) entry which is preliminary data.</text>
</comment>
<accession>A0A7Y7YGV1</accession>
<dbReference type="InterPro" id="IPR005814">
    <property type="entry name" value="Aminotrans_3"/>
</dbReference>
<evidence type="ECO:0000256" key="6">
    <source>
        <dbReference type="RuleBase" id="RU003560"/>
    </source>
</evidence>
<evidence type="ECO:0000256" key="4">
    <source>
        <dbReference type="ARBA" id="ARBA00022679"/>
    </source>
</evidence>
<evidence type="ECO:0000256" key="5">
    <source>
        <dbReference type="ARBA" id="ARBA00022898"/>
    </source>
</evidence>
<evidence type="ECO:0000256" key="3">
    <source>
        <dbReference type="ARBA" id="ARBA00022576"/>
    </source>
</evidence>
<dbReference type="GO" id="GO:0009448">
    <property type="term" value="P:gamma-aminobutyric acid metabolic process"/>
    <property type="evidence" value="ECO:0007669"/>
    <property type="project" value="TreeGrafter"/>
</dbReference>
<dbReference type="PROSITE" id="PS00600">
    <property type="entry name" value="AA_TRANSFER_CLASS_3"/>
    <property type="match status" value="1"/>
</dbReference>